<dbReference type="EMBL" id="BAABAQ010000001">
    <property type="protein sequence ID" value="GAA4183161.1"/>
    <property type="molecule type" value="Genomic_DNA"/>
</dbReference>
<keyword evidence="2" id="KW-1185">Reference proteome</keyword>
<evidence type="ECO:0000313" key="2">
    <source>
        <dbReference type="Proteomes" id="UP001501251"/>
    </source>
</evidence>
<sequence>MTGEVAGEGVAVVARGEATRTELVPVRSRIPSLYADPLAWLVVDSVDDALSTCSDELDAVRDEVAVILVSALCTLRTMEEVERSVRNGRVSPLRFAGASPGGAGSLACVARGFRGPSLTLATHPGKGVPVARTLARSWLRSGAAEYVVVSVHHAEEDGRHRVRSTVLGPGPGLRHALPVPGR</sequence>
<dbReference type="Proteomes" id="UP001501251">
    <property type="component" value="Unassembled WGS sequence"/>
</dbReference>
<dbReference type="RefSeq" id="WP_344915403.1">
    <property type="nucleotide sequence ID" value="NZ_BAABAQ010000001.1"/>
</dbReference>
<organism evidence="1 2">
    <name type="scientific">Streptosporangium oxazolinicum</name>
    <dbReference type="NCBI Taxonomy" id="909287"/>
    <lineage>
        <taxon>Bacteria</taxon>
        <taxon>Bacillati</taxon>
        <taxon>Actinomycetota</taxon>
        <taxon>Actinomycetes</taxon>
        <taxon>Streptosporangiales</taxon>
        <taxon>Streptosporangiaceae</taxon>
        <taxon>Streptosporangium</taxon>
    </lineage>
</organism>
<dbReference type="SUPFAM" id="SSF53901">
    <property type="entry name" value="Thiolase-like"/>
    <property type="match status" value="1"/>
</dbReference>
<name>A0ABP8AFL3_9ACTN</name>
<dbReference type="Gene3D" id="3.40.47.10">
    <property type="match status" value="1"/>
</dbReference>
<dbReference type="InterPro" id="IPR016039">
    <property type="entry name" value="Thiolase-like"/>
</dbReference>
<proteinExistence type="predicted"/>
<comment type="caution">
    <text evidence="1">The sequence shown here is derived from an EMBL/GenBank/DDBJ whole genome shotgun (WGS) entry which is preliminary data.</text>
</comment>
<evidence type="ECO:0000313" key="1">
    <source>
        <dbReference type="EMBL" id="GAA4183161.1"/>
    </source>
</evidence>
<evidence type="ECO:0008006" key="3">
    <source>
        <dbReference type="Google" id="ProtNLM"/>
    </source>
</evidence>
<accession>A0ABP8AFL3</accession>
<protein>
    <recommendedName>
        <fullName evidence="3">Coronafacic acid synthetase</fullName>
    </recommendedName>
</protein>
<reference evidence="2" key="1">
    <citation type="journal article" date="2019" name="Int. J. Syst. Evol. Microbiol.">
        <title>The Global Catalogue of Microorganisms (GCM) 10K type strain sequencing project: providing services to taxonomists for standard genome sequencing and annotation.</title>
        <authorList>
            <consortium name="The Broad Institute Genomics Platform"/>
            <consortium name="The Broad Institute Genome Sequencing Center for Infectious Disease"/>
            <person name="Wu L."/>
            <person name="Ma J."/>
        </authorList>
    </citation>
    <scope>NUCLEOTIDE SEQUENCE [LARGE SCALE GENOMIC DNA]</scope>
    <source>
        <strain evidence="2">JCM 17388</strain>
    </source>
</reference>
<gene>
    <name evidence="1" type="ORF">GCM10022252_10150</name>
</gene>